<name>A0ACC0Q3M8_RHOML</name>
<comment type="caution">
    <text evidence="1">The sequence shown here is derived from an EMBL/GenBank/DDBJ whole genome shotgun (WGS) entry which is preliminary data.</text>
</comment>
<dbReference type="EMBL" id="CM046388">
    <property type="protein sequence ID" value="KAI8571588.1"/>
    <property type="molecule type" value="Genomic_DNA"/>
</dbReference>
<sequence length="496" mass="57109">MARLNRTQLRRRGEEEEEEERVMTLYTFFNAALGVFRLYFFITATSQPTWHPRLELSRNPNFYQTQIDRINRMIRGSDVDCHEQLRNCLGALDGTYVPINPPAADKPRYRPRKGEIATNVLGVCTRDLKFVFVLSGWEGSATDPRILDNAIARPDGLRVPHDCSSRGWMVTSSPHLLVNMCFQEFSLSNSGTIGFSQVEVVDYLILDSLPYTTSSMEVGAKSSQQRGPAFSLEEDKILCNTWLEISQDPIKGVNQKKDKLWERITATFHALRSGNYIIARSAKSLQCRMTLISKAISKFRGGVRSIENLNPSDASEKDILEKAKEMFSQDVDEKKGFQHGHVWPILKEAEKWLDVANLQRQGRPTGRKKEKVSRKQMVDNKAVLESVAEAEVNREILVNMKKGQKQREERMAKMEALMMLQAENECIKLQLDRQRQEEEIMEKDLNSIEDPSDREYFRRYKLEISENRAQTQNTSWAFDQGGYSFSQHQSDDLPDY</sequence>
<evidence type="ECO:0000313" key="2">
    <source>
        <dbReference type="Proteomes" id="UP001062846"/>
    </source>
</evidence>
<proteinExistence type="predicted"/>
<gene>
    <name evidence="1" type="ORF">RHMOL_Rhmol01G0131700</name>
</gene>
<protein>
    <submittedName>
        <fullName evidence="1">Uncharacterized protein</fullName>
    </submittedName>
</protein>
<reference evidence="1" key="1">
    <citation type="submission" date="2022-02" db="EMBL/GenBank/DDBJ databases">
        <title>Plant Genome Project.</title>
        <authorList>
            <person name="Zhang R.-G."/>
        </authorList>
    </citation>
    <scope>NUCLEOTIDE SEQUENCE</scope>
    <source>
        <strain evidence="1">AT1</strain>
    </source>
</reference>
<keyword evidence="2" id="KW-1185">Reference proteome</keyword>
<organism evidence="1 2">
    <name type="scientific">Rhododendron molle</name>
    <name type="common">Chinese azalea</name>
    <name type="synonym">Azalea mollis</name>
    <dbReference type="NCBI Taxonomy" id="49168"/>
    <lineage>
        <taxon>Eukaryota</taxon>
        <taxon>Viridiplantae</taxon>
        <taxon>Streptophyta</taxon>
        <taxon>Embryophyta</taxon>
        <taxon>Tracheophyta</taxon>
        <taxon>Spermatophyta</taxon>
        <taxon>Magnoliopsida</taxon>
        <taxon>eudicotyledons</taxon>
        <taxon>Gunneridae</taxon>
        <taxon>Pentapetalae</taxon>
        <taxon>asterids</taxon>
        <taxon>Ericales</taxon>
        <taxon>Ericaceae</taxon>
        <taxon>Ericoideae</taxon>
        <taxon>Rhodoreae</taxon>
        <taxon>Rhododendron</taxon>
    </lineage>
</organism>
<dbReference type="Proteomes" id="UP001062846">
    <property type="component" value="Chromosome 1"/>
</dbReference>
<accession>A0ACC0Q3M8</accession>
<evidence type="ECO:0000313" key="1">
    <source>
        <dbReference type="EMBL" id="KAI8571588.1"/>
    </source>
</evidence>